<keyword evidence="2" id="KW-1185">Reference proteome</keyword>
<gene>
    <name evidence="1" type="ORF">ACFP7A_00460</name>
</gene>
<accession>A0ABW1WD86</accession>
<dbReference type="RefSeq" id="WP_381450675.1">
    <property type="nucleotide sequence ID" value="NZ_JBHSTQ010000001.1"/>
</dbReference>
<evidence type="ECO:0008006" key="3">
    <source>
        <dbReference type="Google" id="ProtNLM"/>
    </source>
</evidence>
<protein>
    <recommendedName>
        <fullName evidence="3">Polymer-forming cytoskeletal protein</fullName>
    </recommendedName>
</protein>
<comment type="caution">
    <text evidence="1">The sequence shown here is derived from an EMBL/GenBank/DDBJ whole genome shotgun (WGS) entry which is preliminary data.</text>
</comment>
<evidence type="ECO:0000313" key="2">
    <source>
        <dbReference type="Proteomes" id="UP001596267"/>
    </source>
</evidence>
<dbReference type="EMBL" id="JBHSTQ010000001">
    <property type="protein sequence ID" value="MFC6385060.1"/>
    <property type="molecule type" value="Genomic_DNA"/>
</dbReference>
<organism evidence="1 2">
    <name type="scientific">Sporolactobacillus kofuensis</name>
    <dbReference type="NCBI Taxonomy" id="269672"/>
    <lineage>
        <taxon>Bacteria</taxon>
        <taxon>Bacillati</taxon>
        <taxon>Bacillota</taxon>
        <taxon>Bacilli</taxon>
        <taxon>Bacillales</taxon>
        <taxon>Sporolactobacillaceae</taxon>
        <taxon>Sporolactobacillus</taxon>
    </lineage>
</organism>
<dbReference type="Proteomes" id="UP001596267">
    <property type="component" value="Unassembled WGS sequence"/>
</dbReference>
<name>A0ABW1WD86_9BACL</name>
<proteinExistence type="predicted"/>
<sequence length="370" mass="41244">MSVSFNHSTQFSKETYKTQATNAAEMGLKAYNDQLNQWYSTIDVHNPPSFATLKNQIWAINVPDRTLNLQGNPEYKISKVQVDSSSNQYVIRIQSLGIVHGEERTISMEKKFVYDENYQMTEEHEGLSLPYMNGAVIVEPGQWQIQGAGNKDTIHIIDQNKNPTEPTYQSVDLTEMKDRFENMRMAQPSDSSNSVTSADVSGNVYVSSGQIDWSKNRTFEGDVYINGDVEISGDVTFKGNVHINGSLAATGIVNVAGNLYVENDLTYGFGQRYQGYVFVGGDFLKESSNGGNPRDDLDVHFDRTVYVNGSFEPRNDGNKSELFFSQGVIVKSASLQTSANGDIYFYPQRSDSNASVNPLKPPMNGKIVYE</sequence>
<reference evidence="2" key="1">
    <citation type="journal article" date="2019" name="Int. J. Syst. Evol. Microbiol.">
        <title>The Global Catalogue of Microorganisms (GCM) 10K type strain sequencing project: providing services to taxonomists for standard genome sequencing and annotation.</title>
        <authorList>
            <consortium name="The Broad Institute Genomics Platform"/>
            <consortium name="The Broad Institute Genome Sequencing Center for Infectious Disease"/>
            <person name="Wu L."/>
            <person name="Ma J."/>
        </authorList>
    </citation>
    <scope>NUCLEOTIDE SEQUENCE [LARGE SCALE GENOMIC DNA]</scope>
    <source>
        <strain evidence="2">CCUG 42001</strain>
    </source>
</reference>
<evidence type="ECO:0000313" key="1">
    <source>
        <dbReference type="EMBL" id="MFC6385060.1"/>
    </source>
</evidence>